<proteinExistence type="predicted"/>
<organism evidence="1 2">
    <name type="scientific">Tanacetum coccineum</name>
    <dbReference type="NCBI Taxonomy" id="301880"/>
    <lineage>
        <taxon>Eukaryota</taxon>
        <taxon>Viridiplantae</taxon>
        <taxon>Streptophyta</taxon>
        <taxon>Embryophyta</taxon>
        <taxon>Tracheophyta</taxon>
        <taxon>Spermatophyta</taxon>
        <taxon>Magnoliopsida</taxon>
        <taxon>eudicotyledons</taxon>
        <taxon>Gunneridae</taxon>
        <taxon>Pentapetalae</taxon>
        <taxon>asterids</taxon>
        <taxon>campanulids</taxon>
        <taxon>Asterales</taxon>
        <taxon>Asteraceae</taxon>
        <taxon>Asteroideae</taxon>
        <taxon>Anthemideae</taxon>
        <taxon>Anthemidinae</taxon>
        <taxon>Tanacetum</taxon>
    </lineage>
</organism>
<dbReference type="Proteomes" id="UP001151760">
    <property type="component" value="Unassembled WGS sequence"/>
</dbReference>
<reference evidence="1" key="2">
    <citation type="submission" date="2022-01" db="EMBL/GenBank/DDBJ databases">
        <authorList>
            <person name="Yamashiro T."/>
            <person name="Shiraishi A."/>
            <person name="Satake H."/>
            <person name="Nakayama K."/>
        </authorList>
    </citation>
    <scope>NUCLEOTIDE SEQUENCE</scope>
</reference>
<protein>
    <submittedName>
        <fullName evidence="1">Uncharacterized protein</fullName>
    </submittedName>
</protein>
<gene>
    <name evidence="1" type="ORF">Tco_1057168</name>
</gene>
<dbReference type="EMBL" id="BQNB010019204">
    <property type="protein sequence ID" value="GJT82826.1"/>
    <property type="molecule type" value="Genomic_DNA"/>
</dbReference>
<keyword evidence="2" id="KW-1185">Reference proteome</keyword>
<sequence>MNQNEYNLISWSLCDFCGVHILLMQNGIAIHMLTEKKYPLSQEMISKMLSKRLEVDQESTQAYELLKFIRSQVKKEIHDLNFRGSFDFIRLYDEVRARTLACALRNFDLEVMEFENTQNNDLAKLPMLKLGEYEMWEIRIKQHQPKVVQSTTTKMTVPVLTIEEKDYVNRNDVKASEVYSS</sequence>
<reference evidence="1" key="1">
    <citation type="journal article" date="2022" name="Int. J. Mol. Sci.">
        <title>Draft Genome of Tanacetum Coccineum: Genomic Comparison of Closely Related Tanacetum-Family Plants.</title>
        <authorList>
            <person name="Yamashiro T."/>
            <person name="Shiraishi A."/>
            <person name="Nakayama K."/>
            <person name="Satake H."/>
        </authorList>
    </citation>
    <scope>NUCLEOTIDE SEQUENCE</scope>
</reference>
<evidence type="ECO:0000313" key="2">
    <source>
        <dbReference type="Proteomes" id="UP001151760"/>
    </source>
</evidence>
<comment type="caution">
    <text evidence="1">The sequence shown here is derived from an EMBL/GenBank/DDBJ whole genome shotgun (WGS) entry which is preliminary data.</text>
</comment>
<evidence type="ECO:0000313" key="1">
    <source>
        <dbReference type="EMBL" id="GJT82826.1"/>
    </source>
</evidence>
<name>A0ABQ5H5L9_9ASTR</name>
<accession>A0ABQ5H5L9</accession>